<comment type="caution">
    <text evidence="1">The sequence shown here is derived from an EMBL/GenBank/DDBJ whole genome shotgun (WGS) entry which is preliminary data.</text>
</comment>
<accession>A0AAW2EQ81</accession>
<evidence type="ECO:0000313" key="1">
    <source>
        <dbReference type="EMBL" id="KAL0103842.1"/>
    </source>
</evidence>
<proteinExistence type="predicted"/>
<dbReference type="EMBL" id="JADYXP020000021">
    <property type="protein sequence ID" value="KAL0103842.1"/>
    <property type="molecule type" value="Genomic_DNA"/>
</dbReference>
<dbReference type="Proteomes" id="UP001430953">
    <property type="component" value="Unassembled WGS sequence"/>
</dbReference>
<gene>
    <name evidence="1" type="ORF">PUN28_017879</name>
</gene>
<evidence type="ECO:0000313" key="2">
    <source>
        <dbReference type="Proteomes" id="UP001430953"/>
    </source>
</evidence>
<keyword evidence="2" id="KW-1185">Reference proteome</keyword>
<dbReference type="AlphaFoldDB" id="A0AAW2EQ81"/>
<organism evidence="1 2">
    <name type="scientific">Cardiocondyla obscurior</name>
    <dbReference type="NCBI Taxonomy" id="286306"/>
    <lineage>
        <taxon>Eukaryota</taxon>
        <taxon>Metazoa</taxon>
        <taxon>Ecdysozoa</taxon>
        <taxon>Arthropoda</taxon>
        <taxon>Hexapoda</taxon>
        <taxon>Insecta</taxon>
        <taxon>Pterygota</taxon>
        <taxon>Neoptera</taxon>
        <taxon>Endopterygota</taxon>
        <taxon>Hymenoptera</taxon>
        <taxon>Apocrita</taxon>
        <taxon>Aculeata</taxon>
        <taxon>Formicoidea</taxon>
        <taxon>Formicidae</taxon>
        <taxon>Myrmicinae</taxon>
        <taxon>Cardiocondyla</taxon>
    </lineage>
</organism>
<reference evidence="1 2" key="1">
    <citation type="submission" date="2023-03" db="EMBL/GenBank/DDBJ databases">
        <title>High recombination rates correlate with genetic variation in Cardiocondyla obscurior ants.</title>
        <authorList>
            <person name="Errbii M."/>
        </authorList>
    </citation>
    <scope>NUCLEOTIDE SEQUENCE [LARGE SCALE GENOMIC DNA]</scope>
    <source>
        <strain evidence="1">Alpha-2009</strain>
        <tissue evidence="1">Whole body</tissue>
    </source>
</reference>
<name>A0AAW2EQ81_9HYME</name>
<protein>
    <recommendedName>
        <fullName evidence="3">Secreted protein</fullName>
    </recommendedName>
</protein>
<sequence length="75" mass="8974">MNSEFCQSLVVSGYLLIVTMFYCQFCTFETVSLASHLNHHRYHTNITRYYYCGFMKCKSIFKRIFDETFITFALL</sequence>
<evidence type="ECO:0008006" key="3">
    <source>
        <dbReference type="Google" id="ProtNLM"/>
    </source>
</evidence>